<dbReference type="PANTHER" id="PTHR32309">
    <property type="entry name" value="TYROSINE-PROTEIN KINASE"/>
    <property type="match status" value="1"/>
</dbReference>
<evidence type="ECO:0000313" key="10">
    <source>
        <dbReference type="Proteomes" id="UP000291130"/>
    </source>
</evidence>
<name>A0A411MMA9_9PSED</name>
<reference evidence="9 10" key="1">
    <citation type="submission" date="2019-02" db="EMBL/GenBank/DDBJ databases">
        <title>Complete genome sequence of Pseudomonas sp. SNU WT1 isolated from rainbow trout.</title>
        <authorList>
            <person name="Oh W.T."/>
            <person name="Park S.C."/>
        </authorList>
    </citation>
    <scope>NUCLEOTIDE SEQUENCE [LARGE SCALE GENOMIC DNA]</scope>
    <source>
        <strain evidence="9 10">SNU WT1</strain>
    </source>
</reference>
<dbReference type="SUPFAM" id="SSF160355">
    <property type="entry name" value="Bacterial polysaccharide co-polymerase-like"/>
    <property type="match status" value="2"/>
</dbReference>
<keyword evidence="3 6" id="KW-0812">Transmembrane</keyword>
<evidence type="ECO:0000256" key="4">
    <source>
        <dbReference type="ARBA" id="ARBA00022989"/>
    </source>
</evidence>
<evidence type="ECO:0000259" key="8">
    <source>
        <dbReference type="Pfam" id="PF13807"/>
    </source>
</evidence>
<organism evidence="9 10">
    <name type="scientific">Pseudomonas tructae</name>
    <dbReference type="NCBI Taxonomy" id="2518644"/>
    <lineage>
        <taxon>Bacteria</taxon>
        <taxon>Pseudomonadati</taxon>
        <taxon>Pseudomonadota</taxon>
        <taxon>Gammaproteobacteria</taxon>
        <taxon>Pseudomonadales</taxon>
        <taxon>Pseudomonadaceae</taxon>
        <taxon>Pseudomonas</taxon>
    </lineage>
</organism>
<dbReference type="InterPro" id="IPR003856">
    <property type="entry name" value="LPS_length_determ_N"/>
</dbReference>
<dbReference type="GO" id="GO:0005886">
    <property type="term" value="C:plasma membrane"/>
    <property type="evidence" value="ECO:0007669"/>
    <property type="project" value="UniProtKB-SubCell"/>
</dbReference>
<keyword evidence="5 6" id="KW-0472">Membrane</keyword>
<evidence type="ECO:0000256" key="2">
    <source>
        <dbReference type="ARBA" id="ARBA00022475"/>
    </source>
</evidence>
<keyword evidence="4 6" id="KW-1133">Transmembrane helix</keyword>
<evidence type="ECO:0000256" key="5">
    <source>
        <dbReference type="ARBA" id="ARBA00023136"/>
    </source>
</evidence>
<dbReference type="EMBL" id="CP035952">
    <property type="protein sequence ID" value="QBF27928.1"/>
    <property type="molecule type" value="Genomic_DNA"/>
</dbReference>
<dbReference type="Pfam" id="PF13807">
    <property type="entry name" value="GNVR"/>
    <property type="match status" value="1"/>
</dbReference>
<feature type="transmembrane region" description="Helical" evidence="6">
    <location>
        <begin position="31"/>
        <end position="49"/>
    </location>
</feature>
<protein>
    <submittedName>
        <fullName evidence="9">Chain-length determining protein</fullName>
    </submittedName>
</protein>
<accession>A0A411MMA9</accession>
<keyword evidence="2" id="KW-1003">Cell membrane</keyword>
<evidence type="ECO:0000256" key="1">
    <source>
        <dbReference type="ARBA" id="ARBA00004651"/>
    </source>
</evidence>
<dbReference type="KEGG" id="ptk:EXN22_20400"/>
<dbReference type="Gene3D" id="3.30.1890.10">
    <property type="entry name" value="FepE-like"/>
    <property type="match status" value="2"/>
</dbReference>
<feature type="transmembrane region" description="Helical" evidence="6">
    <location>
        <begin position="394"/>
        <end position="418"/>
    </location>
</feature>
<comment type="subcellular location">
    <subcellularLocation>
        <location evidence="1">Cell membrane</location>
        <topology evidence="1">Multi-pass membrane protein</topology>
    </subcellularLocation>
</comment>
<evidence type="ECO:0000256" key="3">
    <source>
        <dbReference type="ARBA" id="ARBA00022692"/>
    </source>
</evidence>
<dbReference type="RefSeq" id="WP_130265762.1">
    <property type="nucleotide sequence ID" value="NZ_CP035952.1"/>
</dbReference>
<dbReference type="Proteomes" id="UP000291130">
    <property type="component" value="Chromosome"/>
</dbReference>
<dbReference type="GO" id="GO:0004713">
    <property type="term" value="F:protein tyrosine kinase activity"/>
    <property type="evidence" value="ECO:0007669"/>
    <property type="project" value="TreeGrafter"/>
</dbReference>
<feature type="domain" description="Polysaccharide chain length determinant N-terminal" evidence="7">
    <location>
        <begin position="14"/>
        <end position="72"/>
    </location>
</feature>
<feature type="domain" description="Tyrosine-protein kinase G-rich" evidence="8">
    <location>
        <begin position="356"/>
        <end position="417"/>
    </location>
</feature>
<keyword evidence="10" id="KW-1185">Reference proteome</keyword>
<dbReference type="InterPro" id="IPR032807">
    <property type="entry name" value="GNVR"/>
</dbReference>
<sequence>MSSVSRIPPVAESDEIELFALVESVWKQKNFVLVIAALIAGAAALYAFLATPEYRVASVLRPVALKELDALNRSGIYSLAPEAALLKVGGALDSYEMRLEFFKANPDLFKAIEEPGNSFDQNFEAFNKKSLRVTVNNGSKLAGLPSSVALELDYPEKIDGVQILNSFVDFAVATERQKLASDFEVVLKNRITELDKKIDAARATYELDKEVKIARLQEVDDLRRAQLQDELNALRQQLKLLRKDRIAQLTEAIGIARALGIVKPTTPSALAEAEHAASARVMRTEVNNQQIPLYFMGTEALEAERAALLQRKSDEFTEARVAQIFKELQMLQVNREIQVLKRRSNEDIFLADVESLRNEYLRLSTLQIDVNQLQLVGIDRRAVQPTAPVKPQKMMVIVLGLMLGLILGTVCALVRQFLRIKNMARVTRASLDLGAPTLPAVAAKGLQRD</sequence>
<dbReference type="OrthoDB" id="7028163at2"/>
<dbReference type="AlphaFoldDB" id="A0A411MMA9"/>
<dbReference type="InterPro" id="IPR050445">
    <property type="entry name" value="Bact_polysacc_biosynth/exp"/>
</dbReference>
<evidence type="ECO:0000256" key="6">
    <source>
        <dbReference type="SAM" id="Phobius"/>
    </source>
</evidence>
<dbReference type="PANTHER" id="PTHR32309:SF13">
    <property type="entry name" value="FERRIC ENTEROBACTIN TRANSPORT PROTEIN FEPE"/>
    <property type="match status" value="1"/>
</dbReference>
<gene>
    <name evidence="9" type="ORF">EXN22_20400</name>
</gene>
<proteinExistence type="predicted"/>
<dbReference type="Pfam" id="PF02706">
    <property type="entry name" value="Wzz"/>
    <property type="match status" value="1"/>
</dbReference>
<evidence type="ECO:0000259" key="7">
    <source>
        <dbReference type="Pfam" id="PF02706"/>
    </source>
</evidence>
<evidence type="ECO:0000313" key="9">
    <source>
        <dbReference type="EMBL" id="QBF27928.1"/>
    </source>
</evidence>